<dbReference type="InterPro" id="IPR024529">
    <property type="entry name" value="ECF_trnsprt_substrate-spec"/>
</dbReference>
<comment type="caution">
    <text evidence="3">The sequence shown here is derived from an EMBL/GenBank/DDBJ whole genome shotgun (WGS) entry which is preliminary data.</text>
</comment>
<dbReference type="AlphaFoldDB" id="A0A1Y3VRS8"/>
<dbReference type="EMBL" id="JAQNCK010000005">
    <property type="protein sequence ID" value="MDC0827600.1"/>
    <property type="molecule type" value="Genomic_DNA"/>
</dbReference>
<gene>
    <name evidence="3" type="ORF">B5F14_07205</name>
    <name evidence="2" type="ORF">POG00_02620</name>
</gene>
<keyword evidence="1" id="KW-1133">Transmembrane helix</keyword>
<dbReference type="Proteomes" id="UP001220658">
    <property type="component" value="Unassembled WGS sequence"/>
</dbReference>
<evidence type="ECO:0000313" key="3">
    <source>
        <dbReference type="EMBL" id="OUP59602.1"/>
    </source>
</evidence>
<feature type="transmembrane region" description="Helical" evidence="1">
    <location>
        <begin position="60"/>
        <end position="88"/>
    </location>
</feature>
<evidence type="ECO:0000256" key="1">
    <source>
        <dbReference type="SAM" id="Phobius"/>
    </source>
</evidence>
<feature type="transmembrane region" description="Helical" evidence="1">
    <location>
        <begin position="133"/>
        <end position="156"/>
    </location>
</feature>
<reference evidence="4" key="1">
    <citation type="submission" date="2017-04" db="EMBL/GenBank/DDBJ databases">
        <title>Function of individual gut microbiota members based on whole genome sequencing of pure cultures obtained from chicken caecum.</title>
        <authorList>
            <person name="Medvecky M."/>
            <person name="Cejkova D."/>
            <person name="Polansky O."/>
            <person name="Karasova D."/>
            <person name="Kubasova T."/>
            <person name="Cizek A."/>
            <person name="Rychlik I."/>
        </authorList>
    </citation>
    <scope>NUCLEOTIDE SEQUENCE [LARGE SCALE GENOMIC DNA]</scope>
    <source>
        <strain evidence="4">An178</strain>
    </source>
</reference>
<dbReference type="Gene3D" id="1.10.1760.20">
    <property type="match status" value="1"/>
</dbReference>
<feature type="transmembrane region" description="Helical" evidence="1">
    <location>
        <begin position="12"/>
        <end position="31"/>
    </location>
</feature>
<evidence type="ECO:0000313" key="2">
    <source>
        <dbReference type="EMBL" id="MDC0827600.1"/>
    </source>
</evidence>
<dbReference type="Proteomes" id="UP000195447">
    <property type="component" value="Unassembled WGS sequence"/>
</dbReference>
<dbReference type="RefSeq" id="WP_022355932.1">
    <property type="nucleotide sequence ID" value="NZ_CABKSV010000071.1"/>
</dbReference>
<accession>A0A1Y3VRS8</accession>
<dbReference type="GO" id="GO:0022857">
    <property type="term" value="F:transmembrane transporter activity"/>
    <property type="evidence" value="ECO:0007669"/>
    <property type="project" value="InterPro"/>
</dbReference>
<dbReference type="EMBL" id="NFKM01000013">
    <property type="protein sequence ID" value="OUP59602.1"/>
    <property type="molecule type" value="Genomic_DNA"/>
</dbReference>
<dbReference type="Pfam" id="PF12822">
    <property type="entry name" value="ECF_trnsprt"/>
    <property type="match status" value="1"/>
</dbReference>
<organism evidence="3 4">
    <name type="scientific">Faecalitalea cylindroides</name>
    <dbReference type="NCBI Taxonomy" id="39483"/>
    <lineage>
        <taxon>Bacteria</taxon>
        <taxon>Bacillati</taxon>
        <taxon>Bacillota</taxon>
        <taxon>Erysipelotrichia</taxon>
        <taxon>Erysipelotrichales</taxon>
        <taxon>Erysipelotrichaceae</taxon>
        <taxon>Faecalitalea</taxon>
    </lineage>
</organism>
<reference evidence="2" key="3">
    <citation type="submission" date="2023-01" db="EMBL/GenBank/DDBJ databases">
        <title>Human gut microbiome strain richness.</title>
        <authorList>
            <person name="Chen-Liaw A."/>
        </authorList>
    </citation>
    <scope>NUCLEOTIDE SEQUENCE</scope>
    <source>
        <strain evidence="2">D55st1_G4_D55t1_190419</strain>
    </source>
</reference>
<keyword evidence="4" id="KW-1185">Reference proteome</keyword>
<feature type="transmembrane region" description="Helical" evidence="1">
    <location>
        <begin position="100"/>
        <end position="121"/>
    </location>
</feature>
<feature type="transmembrane region" description="Helical" evidence="1">
    <location>
        <begin position="37"/>
        <end position="53"/>
    </location>
</feature>
<name>A0A1Y3VRS8_9FIRM</name>
<proteinExistence type="predicted"/>
<reference evidence="3" key="2">
    <citation type="journal article" date="2018" name="BMC Genomics">
        <title>Whole genome sequencing and function prediction of 133 gut anaerobes isolated from chicken caecum in pure cultures.</title>
        <authorList>
            <person name="Medvecky M."/>
            <person name="Cejkova D."/>
            <person name="Polansky O."/>
            <person name="Karasova D."/>
            <person name="Kubasova T."/>
            <person name="Cizek A."/>
            <person name="Rychlik I."/>
        </authorList>
    </citation>
    <scope>NUCLEOTIDE SEQUENCE</scope>
    <source>
        <strain evidence="3">An178</strain>
    </source>
</reference>
<evidence type="ECO:0000313" key="4">
    <source>
        <dbReference type="Proteomes" id="UP000195447"/>
    </source>
</evidence>
<keyword evidence="1" id="KW-0812">Transmembrane</keyword>
<keyword evidence="1" id="KW-0472">Membrane</keyword>
<dbReference type="GeneID" id="79877323"/>
<protein>
    <submittedName>
        <fullName evidence="2">ECF transporter S component</fullName>
    </submittedName>
</protein>
<sequence length="206" mass="21893">MSKTTNQIRNLTMMALFVAIEIILLVTPFGYLRIGPLSATLMHVPVIVCACVMSTKFGAFLGLVFGITSVINATMAPTITSFAFSPFIEIGGFQGGFQSLIVAIVPRILLGVIAGYLYRFLLKKSFSKTKSAAISAGVATCLHTIMVLGLIILFYAVPYAEAIGVANSALMAYMGTVLLTNMIPEIVVAVLINIALVKALAPVLNK</sequence>